<sequence>MLSGSAKAPKKLLSVKRALNQGWADQKGRRSGNSKRKCISGRSRHYRVDLASMDLQIIFELTPSAANSLDDFTENSRFKRSLLAHQGMMDLRIDRLPVGSDRDTRRKLRHRPEDRPVLIDDRHFAIFFKCHPQLRFGHPARRALVVSKDRKGDVCVGWTLTRRAMLTEERLRNVAARYVASERRRLSEDNACPEADRDDAG</sequence>
<dbReference type="Proteomes" id="UP000316624">
    <property type="component" value="Unassembled WGS sequence"/>
</dbReference>
<proteinExistence type="predicted"/>
<evidence type="ECO:0000313" key="1">
    <source>
        <dbReference type="EMBL" id="TWH86693.1"/>
    </source>
</evidence>
<keyword evidence="2" id="KW-1185">Reference proteome</keyword>
<evidence type="ECO:0000313" key="2">
    <source>
        <dbReference type="Proteomes" id="UP000316624"/>
    </source>
</evidence>
<name>A0A562JUN0_SPHWJ</name>
<dbReference type="EMBL" id="VLKK01000053">
    <property type="protein sequence ID" value="TWH86693.1"/>
    <property type="molecule type" value="Genomic_DNA"/>
</dbReference>
<dbReference type="AlphaFoldDB" id="A0A562JUN0"/>
<accession>A0A562JUN0</accession>
<comment type="caution">
    <text evidence="1">The sequence shown here is derived from an EMBL/GenBank/DDBJ whole genome shotgun (WGS) entry which is preliminary data.</text>
</comment>
<gene>
    <name evidence="1" type="ORF">IQ35_04064</name>
</gene>
<protein>
    <submittedName>
        <fullName evidence="1">Uncharacterized protein</fullName>
    </submittedName>
</protein>
<reference evidence="1 2" key="1">
    <citation type="journal article" date="2015" name="Stand. Genomic Sci.">
        <title>Genomic Encyclopedia of Bacterial and Archaeal Type Strains, Phase III: the genomes of soil and plant-associated and newly described type strains.</title>
        <authorList>
            <person name="Whitman W.B."/>
            <person name="Woyke T."/>
            <person name="Klenk H.P."/>
            <person name="Zhou Y."/>
            <person name="Lilburn T.G."/>
            <person name="Beck B.J."/>
            <person name="De Vos P."/>
            <person name="Vandamme P."/>
            <person name="Eisen J.A."/>
            <person name="Garrity G."/>
            <person name="Hugenholtz P."/>
            <person name="Kyrpides N.C."/>
        </authorList>
    </citation>
    <scope>NUCLEOTIDE SEQUENCE [LARGE SCALE GENOMIC DNA]</scope>
    <source>
        <strain evidence="1 2">CGMCC 1.7748</strain>
    </source>
</reference>
<organism evidence="1 2">
    <name type="scientific">Sphingobium wenxiniae (strain DSM 21828 / CGMCC 1.7748 / JZ-1)</name>
    <dbReference type="NCBI Taxonomy" id="595605"/>
    <lineage>
        <taxon>Bacteria</taxon>
        <taxon>Pseudomonadati</taxon>
        <taxon>Pseudomonadota</taxon>
        <taxon>Alphaproteobacteria</taxon>
        <taxon>Sphingomonadales</taxon>
        <taxon>Sphingomonadaceae</taxon>
        <taxon>Sphingobium</taxon>
    </lineage>
</organism>